<sequence>MEGRDRLGFPPRLSCEGSWPRTGPFCVPPHQVTCALCEMLSGPLCQEAVQELYPRLLVAVLCHLYWVIEQNVPQKMVVYSKEEIPGSKSKTFDPTSCALEVVKLVLLAAAYDGVVVYANKHHCWDLLSSPKSYYIGIMDLASGIVKNCEPSILHRILNHVRNLLYNVNIRQRILARTFYVQLLWHRSVAQTLGHDFLGNIIRWIKEPDLIMKEIGLRGISNLAVHPMHTEALKSLVPLLRGFLKNEARVTVQAVKSLRNIIYHGQEEDTKVVFCSISKQLRPLINDERDQVRISATSALGHMLHRVDKFKPGSSVRREIYTFLVPLLLSIQDDNAEVVKACAGALTEWTNVIGWSSLTQTFRHTTLSDHIQVLEETCKHLVHTGKMQLVGELLSQSFGFLKSSQSFLRAAAVTFIGLTAKRLNMNHIHENDVQLIWDALGSLKHDPVETVQSLVSAVLKKVDADAYSQPPCTSKLSRVSSILLKVPKKKMHLFKVVKREGDNENNQKKKIWAWVQGLPNSLHEWYNRRVESTPLVIGPGNRRLADTGAPKSKSPPEEAGLV</sequence>
<dbReference type="PANTHER" id="PTHR23120:SF42">
    <property type="entry name" value="MAESTRO HEAT-LIKE REPEAT FAMILY MEMBER 3"/>
    <property type="match status" value="1"/>
</dbReference>
<dbReference type="InterPro" id="IPR055406">
    <property type="entry name" value="HEAT_Maestro"/>
</dbReference>
<dbReference type="InterPro" id="IPR011989">
    <property type="entry name" value="ARM-like"/>
</dbReference>
<dbReference type="Gene3D" id="1.25.10.10">
    <property type="entry name" value="Leucine-rich Repeat Variant"/>
    <property type="match status" value="1"/>
</dbReference>
<evidence type="ECO:0000313" key="3">
    <source>
        <dbReference type="Proteomes" id="UP000694923"/>
    </source>
</evidence>
<accession>A0ABM0R5Z5</accession>
<gene>
    <name evidence="4" type="primary">LOC103594580</name>
</gene>
<protein>
    <submittedName>
        <fullName evidence="4">Maestro heat-like repeat-containing protein family member 7 isoform X1</fullName>
    </submittedName>
</protein>
<organism evidence="3 4">
    <name type="scientific">Galeopterus variegatus</name>
    <name type="common">Malayan flying lemur</name>
    <name type="synonym">Cynocephalus variegatus</name>
    <dbReference type="NCBI Taxonomy" id="482537"/>
    <lineage>
        <taxon>Eukaryota</taxon>
        <taxon>Metazoa</taxon>
        <taxon>Chordata</taxon>
        <taxon>Craniata</taxon>
        <taxon>Vertebrata</taxon>
        <taxon>Euteleostomi</taxon>
        <taxon>Mammalia</taxon>
        <taxon>Eutheria</taxon>
        <taxon>Euarchontoglires</taxon>
        <taxon>Dermoptera</taxon>
        <taxon>Cynocephalidae</taxon>
        <taxon>Galeopterus</taxon>
    </lineage>
</organism>
<feature type="region of interest" description="Disordered" evidence="1">
    <location>
        <begin position="537"/>
        <end position="561"/>
    </location>
</feature>
<evidence type="ECO:0000256" key="1">
    <source>
        <dbReference type="SAM" id="MobiDB-lite"/>
    </source>
</evidence>
<name>A0ABM0R5Z5_GALVR</name>
<dbReference type="Pfam" id="PF23227">
    <property type="entry name" value="HEAT_MROH2B_C"/>
    <property type="match status" value="1"/>
</dbReference>
<dbReference type="PANTHER" id="PTHR23120">
    <property type="entry name" value="MAESTRO-RELATED HEAT DOMAIN-CONTAINING"/>
    <property type="match status" value="1"/>
</dbReference>
<keyword evidence="3" id="KW-1185">Reference proteome</keyword>
<evidence type="ECO:0000259" key="2">
    <source>
        <dbReference type="Pfam" id="PF23227"/>
    </source>
</evidence>
<dbReference type="SUPFAM" id="SSF48371">
    <property type="entry name" value="ARM repeat"/>
    <property type="match status" value="1"/>
</dbReference>
<evidence type="ECO:0000313" key="4">
    <source>
        <dbReference type="RefSeq" id="XP_008576036.1"/>
    </source>
</evidence>
<proteinExistence type="predicted"/>
<feature type="domain" description="Maestro/Maestro-like HEAT-repeats" evidence="2">
    <location>
        <begin position="199"/>
        <end position="459"/>
    </location>
</feature>
<dbReference type="InterPro" id="IPR045206">
    <property type="entry name" value="Maestro_heat-like_prot"/>
</dbReference>
<reference evidence="4" key="1">
    <citation type="submission" date="2025-08" db="UniProtKB">
        <authorList>
            <consortium name="RefSeq"/>
        </authorList>
    </citation>
    <scope>IDENTIFICATION</scope>
</reference>
<dbReference type="RefSeq" id="XP_008576036.1">
    <property type="nucleotide sequence ID" value="XM_008577814.1"/>
</dbReference>
<dbReference type="InterPro" id="IPR016024">
    <property type="entry name" value="ARM-type_fold"/>
</dbReference>
<dbReference type="GeneID" id="103594580"/>
<dbReference type="Proteomes" id="UP000694923">
    <property type="component" value="Unplaced"/>
</dbReference>